<dbReference type="SUPFAM" id="SSF55874">
    <property type="entry name" value="ATPase domain of HSP90 chaperone/DNA topoisomerase II/histidine kinase"/>
    <property type="match status" value="1"/>
</dbReference>
<evidence type="ECO:0000256" key="7">
    <source>
        <dbReference type="ARBA" id="ARBA00023012"/>
    </source>
</evidence>
<accession>A0ABY6J929</accession>
<evidence type="ECO:0000256" key="1">
    <source>
        <dbReference type="ARBA" id="ARBA00000085"/>
    </source>
</evidence>
<evidence type="ECO:0000313" key="10">
    <source>
        <dbReference type="Proteomes" id="UP001162741"/>
    </source>
</evidence>
<evidence type="ECO:0000259" key="8">
    <source>
        <dbReference type="PROSITE" id="PS50109"/>
    </source>
</evidence>
<dbReference type="Pfam" id="PF01590">
    <property type="entry name" value="GAF"/>
    <property type="match status" value="1"/>
</dbReference>
<protein>
    <recommendedName>
        <fullName evidence="2">histidine kinase</fullName>
        <ecNumber evidence="2">2.7.13.3</ecNumber>
    </recommendedName>
</protein>
<dbReference type="InterPro" id="IPR004358">
    <property type="entry name" value="Sig_transdc_His_kin-like_C"/>
</dbReference>
<keyword evidence="10" id="KW-1185">Reference proteome</keyword>
<keyword evidence="7" id="KW-0902">Two-component regulatory system</keyword>
<dbReference type="Proteomes" id="UP001162741">
    <property type="component" value="Chromosome"/>
</dbReference>
<dbReference type="RefSeq" id="WP_264282634.1">
    <property type="nucleotide sequence ID" value="NZ_CP107006.1"/>
</dbReference>
<proteinExistence type="predicted"/>
<dbReference type="EMBL" id="CP107006">
    <property type="protein sequence ID" value="UYQ94799.1"/>
    <property type="molecule type" value="Genomic_DNA"/>
</dbReference>
<evidence type="ECO:0000256" key="2">
    <source>
        <dbReference type="ARBA" id="ARBA00012438"/>
    </source>
</evidence>
<dbReference type="SMART" id="SM00065">
    <property type="entry name" value="GAF"/>
    <property type="match status" value="1"/>
</dbReference>
<gene>
    <name evidence="9" type="ORF">MKQ68_06805</name>
</gene>
<dbReference type="GO" id="GO:0016301">
    <property type="term" value="F:kinase activity"/>
    <property type="evidence" value="ECO:0007669"/>
    <property type="project" value="UniProtKB-KW"/>
</dbReference>
<dbReference type="InterPro" id="IPR036097">
    <property type="entry name" value="HisK_dim/P_sf"/>
</dbReference>
<dbReference type="EC" id="2.7.13.3" evidence="2"/>
<dbReference type="InterPro" id="IPR029016">
    <property type="entry name" value="GAF-like_dom_sf"/>
</dbReference>
<dbReference type="InterPro" id="IPR005467">
    <property type="entry name" value="His_kinase_dom"/>
</dbReference>
<evidence type="ECO:0000313" key="9">
    <source>
        <dbReference type="EMBL" id="UYQ94799.1"/>
    </source>
</evidence>
<keyword evidence="4" id="KW-0547">Nucleotide-binding</keyword>
<dbReference type="InterPro" id="IPR050351">
    <property type="entry name" value="BphY/WalK/GraS-like"/>
</dbReference>
<sequence length="391" mass="43313">MKALSSELLRDIAHIQNIPIIPLILEVVCRSTGMGFAAVARVTEDKWIACSVRDEIAFGLTPGGELPLETTICHEIRQSGQGVIIDQVSADAHFCTHRTPLQYGFQSYISIPIILPDGQFFGTLCAIDPAPALLNNTKTIGMFTAFTELIAFHVAQQRLLEQQTRALAETVQELGESRDENRQYRHISNHNLQEPLRKLRMFSSMLTDPITPPDAAKTQALAARINDSARRISMMIRDLSDFSGTPAQHNFEQVDLQQVIRIVSSQLGVTVQAGPIPPIKAVREQMEQLFFQLLDNAVKFAKPGVVPEVHITTMTDANEMAIIVDDNGIGIAPSQLEKIFDLFSRLSTDLPMDSFGMGLAFCRKIVRQHGGRIEAESRDDGARIRIVFPTA</sequence>
<evidence type="ECO:0000256" key="6">
    <source>
        <dbReference type="ARBA" id="ARBA00022840"/>
    </source>
</evidence>
<dbReference type="InterPro" id="IPR003018">
    <property type="entry name" value="GAF"/>
</dbReference>
<keyword evidence="6" id="KW-0067">ATP-binding</keyword>
<dbReference type="Gene3D" id="3.30.450.40">
    <property type="match status" value="1"/>
</dbReference>
<dbReference type="InterPro" id="IPR036890">
    <property type="entry name" value="HATPase_C_sf"/>
</dbReference>
<keyword evidence="3" id="KW-0808">Transferase</keyword>
<dbReference type="PROSITE" id="PS50109">
    <property type="entry name" value="HIS_KIN"/>
    <property type="match status" value="1"/>
</dbReference>
<comment type="catalytic activity">
    <reaction evidence="1">
        <text>ATP + protein L-histidine = ADP + protein N-phospho-L-histidine.</text>
        <dbReference type="EC" id="2.7.13.3"/>
    </reaction>
</comment>
<dbReference type="PANTHER" id="PTHR42878:SF7">
    <property type="entry name" value="SENSOR HISTIDINE KINASE GLRK"/>
    <property type="match status" value="1"/>
</dbReference>
<dbReference type="Gene3D" id="1.10.287.130">
    <property type="match status" value="1"/>
</dbReference>
<dbReference type="Pfam" id="PF02518">
    <property type="entry name" value="HATPase_c"/>
    <property type="match status" value="1"/>
</dbReference>
<dbReference type="SUPFAM" id="SSF55781">
    <property type="entry name" value="GAF domain-like"/>
    <property type="match status" value="1"/>
</dbReference>
<evidence type="ECO:0000256" key="4">
    <source>
        <dbReference type="ARBA" id="ARBA00022741"/>
    </source>
</evidence>
<name>A0ABY6J929_9BACT</name>
<reference evidence="9" key="1">
    <citation type="submission" date="2022-10" db="EMBL/GenBank/DDBJ databases">
        <title>Chitinophaga sp. nov., isolated from soil.</title>
        <authorList>
            <person name="Jeon C.O."/>
        </authorList>
    </citation>
    <scope>NUCLEOTIDE SEQUENCE</scope>
    <source>
        <strain evidence="9">R8</strain>
    </source>
</reference>
<dbReference type="PANTHER" id="PTHR42878">
    <property type="entry name" value="TWO-COMPONENT HISTIDINE KINASE"/>
    <property type="match status" value="1"/>
</dbReference>
<evidence type="ECO:0000256" key="5">
    <source>
        <dbReference type="ARBA" id="ARBA00022777"/>
    </source>
</evidence>
<dbReference type="InterPro" id="IPR003594">
    <property type="entry name" value="HATPase_dom"/>
</dbReference>
<feature type="domain" description="Histidine kinase" evidence="8">
    <location>
        <begin position="187"/>
        <end position="391"/>
    </location>
</feature>
<dbReference type="Gene3D" id="3.30.565.10">
    <property type="entry name" value="Histidine kinase-like ATPase, C-terminal domain"/>
    <property type="match status" value="1"/>
</dbReference>
<organism evidence="9 10">
    <name type="scientific">Chitinophaga horti</name>
    <dbReference type="NCBI Taxonomy" id="2920382"/>
    <lineage>
        <taxon>Bacteria</taxon>
        <taxon>Pseudomonadati</taxon>
        <taxon>Bacteroidota</taxon>
        <taxon>Chitinophagia</taxon>
        <taxon>Chitinophagales</taxon>
        <taxon>Chitinophagaceae</taxon>
        <taxon>Chitinophaga</taxon>
    </lineage>
</organism>
<dbReference type="PRINTS" id="PR00344">
    <property type="entry name" value="BCTRLSENSOR"/>
</dbReference>
<evidence type="ECO:0000256" key="3">
    <source>
        <dbReference type="ARBA" id="ARBA00022679"/>
    </source>
</evidence>
<dbReference type="SUPFAM" id="SSF47384">
    <property type="entry name" value="Homodimeric domain of signal transducing histidine kinase"/>
    <property type="match status" value="1"/>
</dbReference>
<dbReference type="SMART" id="SM00387">
    <property type="entry name" value="HATPase_c"/>
    <property type="match status" value="1"/>
</dbReference>
<keyword evidence="5 9" id="KW-0418">Kinase</keyword>